<organism evidence="3 4">
    <name type="scientific">Cryptococcus wingfieldii CBS 7118</name>
    <dbReference type="NCBI Taxonomy" id="1295528"/>
    <lineage>
        <taxon>Eukaryota</taxon>
        <taxon>Fungi</taxon>
        <taxon>Dikarya</taxon>
        <taxon>Basidiomycota</taxon>
        <taxon>Agaricomycotina</taxon>
        <taxon>Tremellomycetes</taxon>
        <taxon>Tremellales</taxon>
        <taxon>Cryptococcaceae</taxon>
        <taxon>Cryptococcus</taxon>
    </lineage>
</organism>
<comment type="caution">
    <text evidence="3">The sequence shown here is derived from an EMBL/GenBank/DDBJ whole genome shotgun (WGS) entry which is preliminary data.</text>
</comment>
<dbReference type="PANTHER" id="PTHR17630:SF44">
    <property type="entry name" value="PROTEIN AIM2"/>
    <property type="match status" value="1"/>
</dbReference>
<evidence type="ECO:0000313" key="3">
    <source>
        <dbReference type="EMBL" id="ODN79075.1"/>
    </source>
</evidence>
<protein>
    <submittedName>
        <fullName evidence="3">Cytoplasmic protein</fullName>
    </submittedName>
</protein>
<dbReference type="RefSeq" id="XP_019028108.1">
    <property type="nucleotide sequence ID" value="XM_019179932.1"/>
</dbReference>
<evidence type="ECO:0000313" key="4">
    <source>
        <dbReference type="Proteomes" id="UP000094819"/>
    </source>
</evidence>
<dbReference type="Pfam" id="PF01738">
    <property type="entry name" value="DLH"/>
    <property type="match status" value="1"/>
</dbReference>
<dbReference type="Gene3D" id="3.40.50.1820">
    <property type="entry name" value="alpha/beta hydrolase"/>
    <property type="match status" value="1"/>
</dbReference>
<dbReference type="EMBL" id="AWGH01000047">
    <property type="protein sequence ID" value="ODN79075.1"/>
    <property type="molecule type" value="Genomic_DNA"/>
</dbReference>
<feature type="region of interest" description="Disordered" evidence="1">
    <location>
        <begin position="251"/>
        <end position="284"/>
    </location>
</feature>
<reference evidence="3 4" key="1">
    <citation type="submission" date="2016-06" db="EMBL/GenBank/DDBJ databases">
        <title>Evolution of pathogenesis and genome organization in the Tremellales.</title>
        <authorList>
            <person name="Cuomo C."/>
            <person name="Litvintseva A."/>
            <person name="Heitman J."/>
            <person name="Chen Y."/>
            <person name="Sun S."/>
            <person name="Springer D."/>
            <person name="Dromer F."/>
            <person name="Young S."/>
            <person name="Zeng Q."/>
            <person name="Chapman S."/>
            <person name="Gujja S."/>
            <person name="Saif S."/>
            <person name="Birren B."/>
        </authorList>
    </citation>
    <scope>NUCLEOTIDE SEQUENCE [LARGE SCALE GENOMIC DNA]</scope>
    <source>
        <strain evidence="3 4">CBS 7118</strain>
    </source>
</reference>
<sequence length="305" mass="32855">MSEQTSVSPCCVTGHIHAGTPIGSTSILHSLRTYTSLPSSPAPSSAGEGKQDTVIFISDIFGIDLVNTKLLADEWAGKGWKVLLPDFFEGDAVPDSLLQAIAPNARYQAESTTTSKTADGAKAGATMGPWLAKHREAVSKPLIEKYVQAVRSDPSTGKIALVGFCWGARYAFLLSQSTSPARPDVIIANHPSFLTVDDVKPVKGVPVQVTKGDEDGIMSEEELDEVEKVLTENLGQNVLVKRFPGAVHGFTVRGDMEDGQEKGQKEDAQVSPEPKRQADSDPSFKINTEFVQKYFAQVPSRAIVR</sequence>
<dbReference type="SUPFAM" id="SSF53474">
    <property type="entry name" value="alpha/beta-Hydrolases"/>
    <property type="match status" value="1"/>
</dbReference>
<dbReference type="AlphaFoldDB" id="A0A1E3HSF1"/>
<accession>A0A1E3HSF1</accession>
<feature type="compositionally biased region" description="Basic and acidic residues" evidence="1">
    <location>
        <begin position="254"/>
        <end position="279"/>
    </location>
</feature>
<dbReference type="OrthoDB" id="17560at2759"/>
<name>A0A1E3HSF1_9TREE</name>
<gene>
    <name evidence="3" type="ORF">L198_07959</name>
</gene>
<feature type="domain" description="Dienelactone hydrolase" evidence="2">
    <location>
        <begin position="48"/>
        <end position="266"/>
    </location>
</feature>
<dbReference type="GO" id="GO:0016787">
    <property type="term" value="F:hydrolase activity"/>
    <property type="evidence" value="ECO:0007669"/>
    <property type="project" value="InterPro"/>
</dbReference>
<evidence type="ECO:0000259" key="2">
    <source>
        <dbReference type="Pfam" id="PF01738"/>
    </source>
</evidence>
<dbReference type="InterPro" id="IPR029058">
    <property type="entry name" value="AB_hydrolase_fold"/>
</dbReference>
<keyword evidence="4" id="KW-1185">Reference proteome</keyword>
<proteinExistence type="predicted"/>
<dbReference type="Proteomes" id="UP000094819">
    <property type="component" value="Unassembled WGS sequence"/>
</dbReference>
<dbReference type="PANTHER" id="PTHR17630">
    <property type="entry name" value="DIENELACTONE HYDROLASE"/>
    <property type="match status" value="1"/>
</dbReference>
<dbReference type="InterPro" id="IPR002925">
    <property type="entry name" value="Dienelactn_hydro"/>
</dbReference>
<dbReference type="GeneID" id="30197170"/>
<evidence type="ECO:0000256" key="1">
    <source>
        <dbReference type="SAM" id="MobiDB-lite"/>
    </source>
</evidence>